<keyword evidence="1" id="KW-0238">DNA-binding</keyword>
<reference evidence="3" key="1">
    <citation type="submission" date="2019-11" db="EMBL/GenBank/DDBJ databases">
        <authorList>
            <person name="Feng L."/>
        </authorList>
    </citation>
    <scope>NUCLEOTIDE SEQUENCE</scope>
    <source>
        <strain evidence="3">ChathewayiLFYP18</strain>
    </source>
</reference>
<accession>A0A6N3AA49</accession>
<sequence length="102" mass="11174">MSEGKEMYRLVDGKGRVYLPKEVREAAGIGCGDIIKIAVDKRGRVEIRKAVLIEMGDQSSEAMEAYVRAAVKQMSGAKLLNLMTELAGMMQANAVITKKDLK</sequence>
<evidence type="ECO:0000259" key="2">
    <source>
        <dbReference type="PROSITE" id="PS51740"/>
    </source>
</evidence>
<dbReference type="InterPro" id="IPR007159">
    <property type="entry name" value="SpoVT-AbrB_dom"/>
</dbReference>
<dbReference type="PROSITE" id="PS51740">
    <property type="entry name" value="SPOVT_ABRB"/>
    <property type="match status" value="1"/>
</dbReference>
<dbReference type="EMBL" id="CACRUH010000015">
    <property type="protein sequence ID" value="VYT87168.1"/>
    <property type="molecule type" value="Genomic_DNA"/>
</dbReference>
<dbReference type="InterPro" id="IPR037914">
    <property type="entry name" value="SpoVT-AbrB_sf"/>
</dbReference>
<name>A0A6N3AA49_9FIRM</name>
<dbReference type="NCBIfam" id="TIGR01439">
    <property type="entry name" value="lp_hng_hel_AbrB"/>
    <property type="match status" value="1"/>
</dbReference>
<dbReference type="Gene3D" id="2.10.260.10">
    <property type="match status" value="1"/>
</dbReference>
<protein>
    <submittedName>
        <fullName evidence="3">SpoVT / AbrB like domain protein</fullName>
    </submittedName>
</protein>
<dbReference type="RefSeq" id="WP_156832433.1">
    <property type="nucleotide sequence ID" value="NZ_CACRUH010000015.1"/>
</dbReference>
<dbReference type="GO" id="GO:0003677">
    <property type="term" value="F:DNA binding"/>
    <property type="evidence" value="ECO:0007669"/>
    <property type="project" value="UniProtKB-UniRule"/>
</dbReference>
<evidence type="ECO:0000313" key="3">
    <source>
        <dbReference type="EMBL" id="VYT87168.1"/>
    </source>
</evidence>
<dbReference type="SUPFAM" id="SSF89447">
    <property type="entry name" value="AbrB/MazE/MraZ-like"/>
    <property type="match status" value="1"/>
</dbReference>
<dbReference type="SMART" id="SM00966">
    <property type="entry name" value="SpoVT_AbrB"/>
    <property type="match status" value="1"/>
</dbReference>
<gene>
    <name evidence="3" type="ORF">CHLFYP18_05782</name>
</gene>
<dbReference type="AlphaFoldDB" id="A0A6N3AA49"/>
<dbReference type="Pfam" id="PF04014">
    <property type="entry name" value="MazE_antitoxin"/>
    <property type="match status" value="1"/>
</dbReference>
<organism evidence="3">
    <name type="scientific">Hungatella hathewayi</name>
    <dbReference type="NCBI Taxonomy" id="154046"/>
    <lineage>
        <taxon>Bacteria</taxon>
        <taxon>Bacillati</taxon>
        <taxon>Bacillota</taxon>
        <taxon>Clostridia</taxon>
        <taxon>Lachnospirales</taxon>
        <taxon>Lachnospiraceae</taxon>
        <taxon>Hungatella</taxon>
    </lineage>
</organism>
<proteinExistence type="predicted"/>
<feature type="domain" description="SpoVT-AbrB" evidence="2">
    <location>
        <begin position="6"/>
        <end position="52"/>
    </location>
</feature>
<evidence type="ECO:0000256" key="1">
    <source>
        <dbReference type="PROSITE-ProRule" id="PRU01076"/>
    </source>
</evidence>